<reference evidence="2" key="1">
    <citation type="submission" date="2023-07" db="EMBL/GenBank/DDBJ databases">
        <title>Sorghum-associated microbial communities from plants grown in Nebraska, USA.</title>
        <authorList>
            <person name="Schachtman D."/>
        </authorList>
    </citation>
    <scope>NUCLEOTIDE SEQUENCE</scope>
    <source>
        <strain evidence="2">BE80</strain>
    </source>
</reference>
<sequence>MKDRRNGGRGREGVLNERSGRSRGEGERHGERSGRGGGQGKPFGGRGGGGAQTFRRGRVLLFLEQMQNHRTTLARQLTQEEFEHIRPVISGELKAMDQVIDEYIHLFELEEEHDSNTKDLESD</sequence>
<proteinExistence type="predicted"/>
<dbReference type="EMBL" id="JAVDTR010000016">
    <property type="protein sequence ID" value="MDR6726264.1"/>
    <property type="molecule type" value="Genomic_DNA"/>
</dbReference>
<gene>
    <name evidence="2" type="ORF">J2W91_004775</name>
</gene>
<name>A0AAP5H4N8_PAEAM</name>
<evidence type="ECO:0008006" key="4">
    <source>
        <dbReference type="Google" id="ProtNLM"/>
    </source>
</evidence>
<dbReference type="AlphaFoldDB" id="A0AAP5H4N8"/>
<dbReference type="RefSeq" id="WP_310144358.1">
    <property type="nucleotide sequence ID" value="NZ_JAVDTR010000016.1"/>
</dbReference>
<feature type="region of interest" description="Disordered" evidence="1">
    <location>
        <begin position="1"/>
        <end position="52"/>
    </location>
</feature>
<accession>A0AAP5H4N8</accession>
<feature type="compositionally biased region" description="Basic and acidic residues" evidence="1">
    <location>
        <begin position="1"/>
        <end position="34"/>
    </location>
</feature>
<organism evidence="2 3">
    <name type="scientific">Paenibacillus amylolyticus</name>
    <dbReference type="NCBI Taxonomy" id="1451"/>
    <lineage>
        <taxon>Bacteria</taxon>
        <taxon>Bacillati</taxon>
        <taxon>Bacillota</taxon>
        <taxon>Bacilli</taxon>
        <taxon>Bacillales</taxon>
        <taxon>Paenibacillaceae</taxon>
        <taxon>Paenibacillus</taxon>
    </lineage>
</organism>
<comment type="caution">
    <text evidence="2">The sequence shown here is derived from an EMBL/GenBank/DDBJ whole genome shotgun (WGS) entry which is preliminary data.</text>
</comment>
<feature type="compositionally biased region" description="Gly residues" evidence="1">
    <location>
        <begin position="35"/>
        <end position="51"/>
    </location>
</feature>
<evidence type="ECO:0000256" key="1">
    <source>
        <dbReference type="SAM" id="MobiDB-lite"/>
    </source>
</evidence>
<evidence type="ECO:0000313" key="3">
    <source>
        <dbReference type="Proteomes" id="UP001254832"/>
    </source>
</evidence>
<dbReference type="Proteomes" id="UP001254832">
    <property type="component" value="Unassembled WGS sequence"/>
</dbReference>
<protein>
    <recommendedName>
        <fullName evidence="4">2-keto-3-deoxygluconate kinase</fullName>
    </recommendedName>
</protein>
<evidence type="ECO:0000313" key="2">
    <source>
        <dbReference type="EMBL" id="MDR6726264.1"/>
    </source>
</evidence>